<sequence length="139" mass="16295">MKEKDNLEVEESDITDSEIDQEILDTMELGVHRNAKDILCYIIPNLHLIHYHHNPDYHYAVALYPGTEKYNTIKFILEPFVEELHFLKEDELEITGVLWKIKLYFSSDWKFLAICLGLNSVNSKYFANGVCAQKMKLEI</sequence>
<protein>
    <submittedName>
        <fullName evidence="1">Uncharacterized protein</fullName>
    </submittedName>
</protein>
<dbReference type="STRING" id="1348612.A0A397IBD6"/>
<proteinExistence type="predicted"/>
<evidence type="ECO:0000313" key="2">
    <source>
        <dbReference type="Proteomes" id="UP000266861"/>
    </source>
</evidence>
<dbReference type="OrthoDB" id="2433592at2759"/>
<dbReference type="AlphaFoldDB" id="A0A397IBD6"/>
<name>A0A397IBD6_9GLOM</name>
<gene>
    <name evidence="1" type="ORF">Glove_232g43</name>
</gene>
<evidence type="ECO:0000313" key="1">
    <source>
        <dbReference type="EMBL" id="RHZ73169.1"/>
    </source>
</evidence>
<organism evidence="1 2">
    <name type="scientific">Diversispora epigaea</name>
    <dbReference type="NCBI Taxonomy" id="1348612"/>
    <lineage>
        <taxon>Eukaryota</taxon>
        <taxon>Fungi</taxon>
        <taxon>Fungi incertae sedis</taxon>
        <taxon>Mucoromycota</taxon>
        <taxon>Glomeromycotina</taxon>
        <taxon>Glomeromycetes</taxon>
        <taxon>Diversisporales</taxon>
        <taxon>Diversisporaceae</taxon>
        <taxon>Diversispora</taxon>
    </lineage>
</organism>
<reference evidence="1 2" key="1">
    <citation type="submission" date="2018-08" db="EMBL/GenBank/DDBJ databases">
        <title>Genome and evolution of the arbuscular mycorrhizal fungus Diversispora epigaea (formerly Glomus versiforme) and its bacterial endosymbionts.</title>
        <authorList>
            <person name="Sun X."/>
            <person name="Fei Z."/>
            <person name="Harrison M."/>
        </authorList>
    </citation>
    <scope>NUCLEOTIDE SEQUENCE [LARGE SCALE GENOMIC DNA]</scope>
    <source>
        <strain evidence="1 2">IT104</strain>
    </source>
</reference>
<dbReference type="Proteomes" id="UP000266861">
    <property type="component" value="Unassembled WGS sequence"/>
</dbReference>
<accession>A0A397IBD6</accession>
<dbReference type="EMBL" id="PQFF01000215">
    <property type="protein sequence ID" value="RHZ73169.1"/>
    <property type="molecule type" value="Genomic_DNA"/>
</dbReference>
<keyword evidence="2" id="KW-1185">Reference proteome</keyword>
<comment type="caution">
    <text evidence="1">The sequence shown here is derived from an EMBL/GenBank/DDBJ whole genome shotgun (WGS) entry which is preliminary data.</text>
</comment>